<dbReference type="AlphaFoldDB" id="A0A2G2WZ25"/>
<accession>A0A2G2WZ25</accession>
<evidence type="ECO:0000313" key="4">
    <source>
        <dbReference type="Proteomes" id="UP000224567"/>
    </source>
</evidence>
<dbReference type="Proteomes" id="UP000224567">
    <property type="component" value="Unassembled WGS sequence"/>
</dbReference>
<dbReference type="InterPro" id="IPR040115">
    <property type="entry name" value="Lnp"/>
</dbReference>
<comment type="caution">
    <text evidence="3">The sequence shown here is derived from an EMBL/GenBank/DDBJ whole genome shotgun (WGS) entry which is preliminary data.</text>
</comment>
<dbReference type="GO" id="GO:0071786">
    <property type="term" value="P:endoplasmic reticulum tubular network organization"/>
    <property type="evidence" value="ECO:0007669"/>
    <property type="project" value="InterPro"/>
</dbReference>
<dbReference type="Pfam" id="PF10058">
    <property type="entry name" value="Zn_ribbon_10"/>
    <property type="match status" value="1"/>
</dbReference>
<sequence>MAAEPTKEHVDVADTEPVTLATDNEEKTKKKKKKGFFSRMWNSIFRSKKDDFEKRLQHISKEEAAVIARINKRSQNWRRMTRHLIILSVLFEVMRCTDALVRRCERLAMDGFRRVECKMREVRLSWFGHVKRRGMDAPVCRCERLALDGFRRGRGRLKKYWGEVIRRDMEQLQLTEDMTLDRKVIAVGYAIMTTRSLELDWKMRALRVLPMFLLPGLSFLTYSAIGSFTTMCERKDQKTLGKLRAERQAKIEELKEKTNYYITQQLIQRYDPDPAAKAAAATVLASKLGTDTGLKVYVGDDTKHNVPTGKSNDVEVVQSTGLRNRKQARSSSPESAVMDHPGTEMLQNTQLEGSDMTQHQQTVVEHYNPTGSSSQDGGWLARIAALLVGEDPTQSYALLCGNCHMHNGLARKEDFPFITYYCPHCHALNRPKQLDDRVSGTGTPNLGSATALADVHLVKQVGGSTPDKIPASASGSPVATPVETEGDNIVSSASNS</sequence>
<dbReference type="InterPro" id="IPR019273">
    <property type="entry name" value="Lunapark_Znf"/>
</dbReference>
<name>A0A2G2WZ25_CAPBA</name>
<dbReference type="PANTHER" id="PTHR22166:SF27">
    <property type="entry name" value="LUNAPARK DOMAIN-CONTAINING PROTEIN"/>
    <property type="match status" value="1"/>
</dbReference>
<dbReference type="STRING" id="33114.A0A2G2WZ25"/>
<evidence type="ECO:0000259" key="2">
    <source>
        <dbReference type="Pfam" id="PF10058"/>
    </source>
</evidence>
<feature type="domain" description="Lunapark zinc ribbon" evidence="2">
    <location>
        <begin position="379"/>
        <end position="429"/>
    </location>
</feature>
<reference evidence="4" key="2">
    <citation type="journal article" date="2017" name="J. Anim. Genet.">
        <title>Multiple reference genome sequences of hot pepper reveal the massive evolution of plant disease resistance genes by retroduplication.</title>
        <authorList>
            <person name="Kim S."/>
            <person name="Park J."/>
            <person name="Yeom S.-I."/>
            <person name="Kim Y.-M."/>
            <person name="Seo E."/>
            <person name="Kim K.-T."/>
            <person name="Kim M.-S."/>
            <person name="Lee J.M."/>
            <person name="Cheong K."/>
            <person name="Shin H.-S."/>
            <person name="Kim S.-B."/>
            <person name="Han K."/>
            <person name="Lee J."/>
            <person name="Park M."/>
            <person name="Lee H.-A."/>
            <person name="Lee H.-Y."/>
            <person name="Lee Y."/>
            <person name="Oh S."/>
            <person name="Lee J.H."/>
            <person name="Choi E."/>
            <person name="Choi E."/>
            <person name="Lee S.E."/>
            <person name="Jeon J."/>
            <person name="Kim H."/>
            <person name="Choi G."/>
            <person name="Song H."/>
            <person name="Lee J."/>
            <person name="Lee S.-C."/>
            <person name="Kwon J.-K."/>
            <person name="Lee H.-Y."/>
            <person name="Koo N."/>
            <person name="Hong Y."/>
            <person name="Kim R.W."/>
            <person name="Kang W.-H."/>
            <person name="Huh J.H."/>
            <person name="Kang B.-C."/>
            <person name="Yang T.-J."/>
            <person name="Lee Y.-H."/>
            <person name="Bennetzen J.L."/>
            <person name="Choi D."/>
        </authorList>
    </citation>
    <scope>NUCLEOTIDE SEQUENCE [LARGE SCALE GENOMIC DNA]</scope>
    <source>
        <strain evidence="4">cv. PBC81</strain>
    </source>
</reference>
<dbReference type="EMBL" id="MLFT02000004">
    <property type="protein sequence ID" value="PHT50482.1"/>
    <property type="molecule type" value="Genomic_DNA"/>
</dbReference>
<feature type="compositionally biased region" description="Basic and acidic residues" evidence="1">
    <location>
        <begin position="1"/>
        <end position="12"/>
    </location>
</feature>
<feature type="region of interest" description="Disordered" evidence="1">
    <location>
        <begin position="463"/>
        <end position="496"/>
    </location>
</feature>
<reference evidence="3 4" key="1">
    <citation type="journal article" date="2017" name="Genome Biol.">
        <title>New reference genome sequences of hot pepper reveal the massive evolution of plant disease-resistance genes by retroduplication.</title>
        <authorList>
            <person name="Kim S."/>
            <person name="Park J."/>
            <person name="Yeom S.I."/>
            <person name="Kim Y.M."/>
            <person name="Seo E."/>
            <person name="Kim K.T."/>
            <person name="Kim M.S."/>
            <person name="Lee J.M."/>
            <person name="Cheong K."/>
            <person name="Shin H.S."/>
            <person name="Kim S.B."/>
            <person name="Han K."/>
            <person name="Lee J."/>
            <person name="Park M."/>
            <person name="Lee H.A."/>
            <person name="Lee H.Y."/>
            <person name="Lee Y."/>
            <person name="Oh S."/>
            <person name="Lee J.H."/>
            <person name="Choi E."/>
            <person name="Choi E."/>
            <person name="Lee S.E."/>
            <person name="Jeon J."/>
            <person name="Kim H."/>
            <person name="Choi G."/>
            <person name="Song H."/>
            <person name="Lee J."/>
            <person name="Lee S.C."/>
            <person name="Kwon J.K."/>
            <person name="Lee H.Y."/>
            <person name="Koo N."/>
            <person name="Hong Y."/>
            <person name="Kim R.W."/>
            <person name="Kang W.H."/>
            <person name="Huh J.H."/>
            <person name="Kang B.C."/>
            <person name="Yang T.J."/>
            <person name="Lee Y.H."/>
            <person name="Bennetzen J.L."/>
            <person name="Choi D."/>
        </authorList>
    </citation>
    <scope>NUCLEOTIDE SEQUENCE [LARGE SCALE GENOMIC DNA]</scope>
    <source>
        <strain evidence="4">cv. PBC81</strain>
    </source>
</reference>
<keyword evidence="4" id="KW-1185">Reference proteome</keyword>
<evidence type="ECO:0000313" key="3">
    <source>
        <dbReference type="EMBL" id="PHT50482.1"/>
    </source>
</evidence>
<dbReference type="GO" id="GO:0071782">
    <property type="term" value="C:endoplasmic reticulum tubular network"/>
    <property type="evidence" value="ECO:0007669"/>
    <property type="project" value="TreeGrafter"/>
</dbReference>
<protein>
    <recommendedName>
        <fullName evidence="2">Lunapark zinc ribbon domain-containing protein</fullName>
    </recommendedName>
</protein>
<proteinExistence type="predicted"/>
<organism evidence="3 4">
    <name type="scientific">Capsicum baccatum</name>
    <name type="common">Peruvian pepper</name>
    <dbReference type="NCBI Taxonomy" id="33114"/>
    <lineage>
        <taxon>Eukaryota</taxon>
        <taxon>Viridiplantae</taxon>
        <taxon>Streptophyta</taxon>
        <taxon>Embryophyta</taxon>
        <taxon>Tracheophyta</taxon>
        <taxon>Spermatophyta</taxon>
        <taxon>Magnoliopsida</taxon>
        <taxon>eudicotyledons</taxon>
        <taxon>Gunneridae</taxon>
        <taxon>Pentapetalae</taxon>
        <taxon>asterids</taxon>
        <taxon>lamiids</taxon>
        <taxon>Solanales</taxon>
        <taxon>Solanaceae</taxon>
        <taxon>Solanoideae</taxon>
        <taxon>Capsiceae</taxon>
        <taxon>Capsicum</taxon>
    </lineage>
</organism>
<dbReference type="PANTHER" id="PTHR22166">
    <property type="entry name" value="ENDOPLASMIC RETICULUM JUNCTION FORMATION PROTEIN LUNAPARK"/>
    <property type="match status" value="1"/>
</dbReference>
<dbReference type="OrthoDB" id="1725934at2759"/>
<evidence type="ECO:0000256" key="1">
    <source>
        <dbReference type="SAM" id="MobiDB-lite"/>
    </source>
</evidence>
<gene>
    <name evidence="3" type="ORF">CQW23_10229</name>
</gene>
<feature type="region of interest" description="Disordered" evidence="1">
    <location>
        <begin position="1"/>
        <end position="26"/>
    </location>
</feature>